<comment type="caution">
    <text evidence="1">The sequence shown here is derived from an EMBL/GenBank/DDBJ whole genome shotgun (WGS) entry which is preliminary data.</text>
</comment>
<dbReference type="AlphaFoldDB" id="A0A5J4UUL6"/>
<protein>
    <submittedName>
        <fullName evidence="1">Uncharacterized protein</fullName>
    </submittedName>
</protein>
<evidence type="ECO:0000313" key="1">
    <source>
        <dbReference type="EMBL" id="KAA6373732.1"/>
    </source>
</evidence>
<evidence type="ECO:0000313" key="2">
    <source>
        <dbReference type="Proteomes" id="UP000324800"/>
    </source>
</evidence>
<accession>A0A5J4UUL6</accession>
<reference evidence="1 2" key="1">
    <citation type="submission" date="2019-03" db="EMBL/GenBank/DDBJ databases">
        <title>Single cell metagenomics reveals metabolic interactions within the superorganism composed of flagellate Streblomastix strix and complex community of Bacteroidetes bacteria on its surface.</title>
        <authorList>
            <person name="Treitli S.C."/>
            <person name="Kolisko M."/>
            <person name="Husnik F."/>
            <person name="Keeling P."/>
            <person name="Hampl V."/>
        </authorList>
    </citation>
    <scope>NUCLEOTIDE SEQUENCE [LARGE SCALE GENOMIC DNA]</scope>
    <source>
        <strain evidence="1">ST1C</strain>
    </source>
</reference>
<dbReference type="EMBL" id="SNRW01012509">
    <property type="protein sequence ID" value="KAA6373732.1"/>
    <property type="molecule type" value="Genomic_DNA"/>
</dbReference>
<gene>
    <name evidence="1" type="ORF">EZS28_030742</name>
</gene>
<organism evidence="1 2">
    <name type="scientific">Streblomastix strix</name>
    <dbReference type="NCBI Taxonomy" id="222440"/>
    <lineage>
        <taxon>Eukaryota</taxon>
        <taxon>Metamonada</taxon>
        <taxon>Preaxostyla</taxon>
        <taxon>Oxymonadida</taxon>
        <taxon>Streblomastigidae</taxon>
        <taxon>Streblomastix</taxon>
    </lineage>
</organism>
<name>A0A5J4UUL6_9EUKA</name>
<dbReference type="Proteomes" id="UP000324800">
    <property type="component" value="Unassembled WGS sequence"/>
</dbReference>
<sequence length="223" mass="25545">MMINNCEHHTQAASFIYPKQSPEAGQVQLTRNTDGSACPRRVYQTDITAPHENARPIINFLIEKLNIEEQKMNNQPYNKNLDPKRNKYGFRTLATILNALSSFTIREDGLKREIAIRGAIDIGRKYISHNSAKIRVSASFFYGLIVDDLIGLEFRKNNDCLVIFKEALPIPTLKIIQSENISYNKHIKHLHSQLVEGTNTLIVYQEEVGIKMCQQINDRCNQD</sequence>
<proteinExistence type="predicted"/>